<gene>
    <name evidence="1" type="ORF">JWS13_39175</name>
</gene>
<dbReference type="RefSeq" id="WP_206010632.1">
    <property type="nucleotide sequence ID" value="NZ_CP070619.1"/>
</dbReference>
<dbReference type="Proteomes" id="UP000662986">
    <property type="component" value="Chromosome"/>
</dbReference>
<name>A0A974WAK9_9NOCA</name>
<keyword evidence="2" id="KW-1185">Reference proteome</keyword>
<accession>A0A974WAK9</accession>
<proteinExistence type="predicted"/>
<protein>
    <submittedName>
        <fullName evidence="1">Uncharacterized protein</fullName>
    </submittedName>
</protein>
<organism evidence="1 2">
    <name type="scientific">Rhodococcus pseudokoreensis</name>
    <dbReference type="NCBI Taxonomy" id="2811421"/>
    <lineage>
        <taxon>Bacteria</taxon>
        <taxon>Bacillati</taxon>
        <taxon>Actinomycetota</taxon>
        <taxon>Actinomycetes</taxon>
        <taxon>Mycobacteriales</taxon>
        <taxon>Nocardiaceae</taxon>
        <taxon>Rhodococcus</taxon>
    </lineage>
</organism>
<evidence type="ECO:0000313" key="1">
    <source>
        <dbReference type="EMBL" id="QSE94200.1"/>
    </source>
</evidence>
<dbReference type="EMBL" id="CP070619">
    <property type="protein sequence ID" value="QSE94200.1"/>
    <property type="molecule type" value="Genomic_DNA"/>
</dbReference>
<reference evidence="1 2" key="2">
    <citation type="journal article" date="2022" name="Arch. Microbiol.">
        <title>Rhodococcus pseudokoreensis sp. nov. isolated from the rhizosphere of young M26 apple rootstocks.</title>
        <authorList>
            <person name="Kampfer P."/>
            <person name="Glaeser S.P."/>
            <person name="Blom J."/>
            <person name="Wolf J."/>
            <person name="Benning S."/>
            <person name="Schloter M."/>
            <person name="Neumann-Schaal M."/>
        </authorList>
    </citation>
    <scope>NUCLEOTIDE SEQUENCE [LARGE SCALE GENOMIC DNA]</scope>
    <source>
        <strain evidence="1 2">R79</strain>
    </source>
</reference>
<evidence type="ECO:0000313" key="2">
    <source>
        <dbReference type="Proteomes" id="UP000662986"/>
    </source>
</evidence>
<sequence>MPWIDTLAYMRRAGELDAQRERDSENWAMLLDRIEYTLNSAYADRITDPDDPKVAAERARREMLGLKPPPMPLIRPVALRPPAIDEVRRQMYQEQVDLYKTPEANEDGTLSVAEYMRLRGIEFEPIPEPSSE</sequence>
<reference evidence="1 2" key="1">
    <citation type="journal article" date="2021" name="Microbiol. Resour. Announc.">
        <title>Complete Genome Sequences of Two Rhodococcus sp. Strains with Large and Linear Chromosomes, Isolated from Apple Rhizosphere.</title>
        <authorList>
            <person name="Benning S."/>
            <person name="Brugnone N."/>
            <person name="Siani R."/>
            <person name="Kublik S."/>
            <person name="Schloter M."/>
            <person name="Rad V."/>
        </authorList>
    </citation>
    <scope>NUCLEOTIDE SEQUENCE [LARGE SCALE GENOMIC DNA]</scope>
    <source>
        <strain evidence="1 2">R79</strain>
    </source>
</reference>